<dbReference type="GO" id="GO:0003887">
    <property type="term" value="F:DNA-directed DNA polymerase activity"/>
    <property type="evidence" value="ECO:0007669"/>
    <property type="project" value="UniProtKB-EC"/>
</dbReference>
<dbReference type="EMBL" id="FNGE01000003">
    <property type="protein sequence ID" value="SDK84527.1"/>
    <property type="molecule type" value="Genomic_DNA"/>
</dbReference>
<evidence type="ECO:0000256" key="1">
    <source>
        <dbReference type="ARBA" id="ARBA00012417"/>
    </source>
</evidence>
<dbReference type="InterPro" id="IPR036397">
    <property type="entry name" value="RNaseH_sf"/>
</dbReference>
<dbReference type="Proteomes" id="UP000199555">
    <property type="component" value="Unassembled WGS sequence"/>
</dbReference>
<dbReference type="InterPro" id="IPR000014">
    <property type="entry name" value="PAS"/>
</dbReference>
<keyword evidence="9" id="KW-1185">Reference proteome</keyword>
<sequence length="717" mass="77663">MTPRGLVAAMLAPGVALALWAVLGAALFLGALGSSGTALRVAAGAALETHGMVLILWWLGTALLGAWLARRLYRTWVLAPSRLLAATRILAAQEDAVSLPDAAPATPATRALAAEIESLARDRNELRAEMAQLVEQASRSVAEQRDQLATLMDELDHAVVVCNRDGRILLFNARMRRLARNLSPQEVTELVGLGRSIHAVLDPAAIAHALETVDGRIARGVPPHSAVAQVVTATPLGHLLRISLAPVRHAEAEDNTLRGYVLLVDDITRDQQQQARRERALLRMAEQGRASIANMQAALEMLDYPDLAPADHDRFLGVIRDEVARMRDRLLSEDEPGPELAARWPLHDMLATDLMAAAVRKLQATANAPITTLPVAEDLWLRIDSFGLIAALDHLATRILSLGADPVLWLRLTRAGGHAHLDLGWVLREGLDPIDARDLSALPDEPTEACAAASVRDVVDRHGGEIWLDRNRDDGRPFFRLLLPLAAVETAPADAPIGGRPEFYDFDLFAAAHAEAGDARPLSALAFTVFDCETTGLDPLGGDEIIQLGAVRILNSRLLTGETIDQLVDPQRPIPEAGIPIHGIRDEMVRGKPTIAQVLPVFHRFAEGSVLVGHNVAFDMRFLKLKEAATGLRFDHPVLDTLLLSSILHPAEESHSLEAIAARLGVQIGGRHTALGDALATAEVFRRMIPLLERQGIVTLGQARAASDRSQFARLRY</sequence>
<evidence type="ECO:0000256" key="5">
    <source>
        <dbReference type="SAM" id="Coils"/>
    </source>
</evidence>
<dbReference type="OrthoDB" id="9804290at2"/>
<dbReference type="STRING" id="525640.SAMN04487971_103275"/>
<dbReference type="RefSeq" id="WP_090753585.1">
    <property type="nucleotide sequence ID" value="NZ_FNGE01000003.1"/>
</dbReference>
<dbReference type="GO" id="GO:0005829">
    <property type="term" value="C:cytosol"/>
    <property type="evidence" value="ECO:0007669"/>
    <property type="project" value="TreeGrafter"/>
</dbReference>
<evidence type="ECO:0000313" key="8">
    <source>
        <dbReference type="EMBL" id="SDK84527.1"/>
    </source>
</evidence>
<dbReference type="Pfam" id="PF00929">
    <property type="entry name" value="RNase_T"/>
    <property type="match status" value="1"/>
</dbReference>
<evidence type="ECO:0000256" key="3">
    <source>
        <dbReference type="ARBA" id="ARBA00026073"/>
    </source>
</evidence>
<dbReference type="GO" id="GO:0008408">
    <property type="term" value="F:3'-5' exonuclease activity"/>
    <property type="evidence" value="ECO:0007669"/>
    <property type="project" value="TreeGrafter"/>
</dbReference>
<feature type="coiled-coil region" evidence="5">
    <location>
        <begin position="109"/>
        <end position="154"/>
    </location>
</feature>
<dbReference type="PANTHER" id="PTHR30231:SF41">
    <property type="entry name" value="DNA POLYMERASE III SUBUNIT EPSILON"/>
    <property type="match status" value="1"/>
</dbReference>
<dbReference type="Gene3D" id="3.30.420.10">
    <property type="entry name" value="Ribonuclease H-like superfamily/Ribonuclease H"/>
    <property type="match status" value="1"/>
</dbReference>
<dbReference type="PANTHER" id="PTHR30231">
    <property type="entry name" value="DNA POLYMERASE III SUBUNIT EPSILON"/>
    <property type="match status" value="1"/>
</dbReference>
<dbReference type="SMART" id="SM00479">
    <property type="entry name" value="EXOIII"/>
    <property type="match status" value="1"/>
</dbReference>
<accession>A0A1G9F7W8</accession>
<dbReference type="FunFam" id="3.30.420.10:FF:000045">
    <property type="entry name" value="3'-5' exonuclease DinG"/>
    <property type="match status" value="1"/>
</dbReference>
<dbReference type="AlphaFoldDB" id="A0A1G9F7W8"/>
<dbReference type="EC" id="2.7.7.7" evidence="1"/>
<dbReference type="GO" id="GO:0045004">
    <property type="term" value="P:DNA replication proofreading"/>
    <property type="evidence" value="ECO:0007669"/>
    <property type="project" value="TreeGrafter"/>
</dbReference>
<evidence type="ECO:0000256" key="2">
    <source>
        <dbReference type="ARBA" id="ARBA00025483"/>
    </source>
</evidence>
<dbReference type="InterPro" id="IPR013520">
    <property type="entry name" value="Ribonucl_H"/>
</dbReference>
<comment type="subunit">
    <text evidence="3">DNA polymerase III contains a core (composed of alpha, epsilon and theta chains) that associates with a tau subunit. This core dimerizes to form the POLIII' complex. PolIII' associates with the gamma complex (composed of gamma, delta, delta', psi and chi chains) and with the beta chain to form the complete DNA polymerase III complex.</text>
</comment>
<dbReference type="SUPFAM" id="SSF55785">
    <property type="entry name" value="PYP-like sensor domain (PAS domain)"/>
    <property type="match status" value="1"/>
</dbReference>
<dbReference type="GO" id="GO:0003677">
    <property type="term" value="F:DNA binding"/>
    <property type="evidence" value="ECO:0007669"/>
    <property type="project" value="InterPro"/>
</dbReference>
<proteinExistence type="predicted"/>
<comment type="catalytic activity">
    <reaction evidence="4">
        <text>DNA(n) + a 2'-deoxyribonucleoside 5'-triphosphate = DNA(n+1) + diphosphate</text>
        <dbReference type="Rhea" id="RHEA:22508"/>
        <dbReference type="Rhea" id="RHEA-COMP:17339"/>
        <dbReference type="Rhea" id="RHEA-COMP:17340"/>
        <dbReference type="ChEBI" id="CHEBI:33019"/>
        <dbReference type="ChEBI" id="CHEBI:61560"/>
        <dbReference type="ChEBI" id="CHEBI:173112"/>
        <dbReference type="EC" id="2.7.7.7"/>
    </reaction>
</comment>
<dbReference type="NCBIfam" id="TIGR00573">
    <property type="entry name" value="dnaq"/>
    <property type="match status" value="1"/>
</dbReference>
<organism evidence="8 9">
    <name type="scientific">Paracoccus chinensis</name>
    <dbReference type="NCBI Taxonomy" id="525640"/>
    <lineage>
        <taxon>Bacteria</taxon>
        <taxon>Pseudomonadati</taxon>
        <taxon>Pseudomonadota</taxon>
        <taxon>Alphaproteobacteria</taxon>
        <taxon>Rhodobacterales</taxon>
        <taxon>Paracoccaceae</taxon>
        <taxon>Paracoccus</taxon>
    </lineage>
</organism>
<evidence type="ECO:0000313" key="9">
    <source>
        <dbReference type="Proteomes" id="UP000199555"/>
    </source>
</evidence>
<evidence type="ECO:0000256" key="4">
    <source>
        <dbReference type="ARBA" id="ARBA00049244"/>
    </source>
</evidence>
<comment type="function">
    <text evidence="2">DNA polymerase III is a complex, multichain enzyme responsible for most of the replicative synthesis in bacteria. The epsilon subunit contain the editing function and is a proofreading 3'-5' exonuclease.</text>
</comment>
<feature type="domain" description="Exonuclease" evidence="7">
    <location>
        <begin position="526"/>
        <end position="694"/>
    </location>
</feature>
<keyword evidence="6" id="KW-0812">Transmembrane</keyword>
<feature type="transmembrane region" description="Helical" evidence="6">
    <location>
        <begin position="50"/>
        <end position="69"/>
    </location>
</feature>
<dbReference type="CDD" id="cd00130">
    <property type="entry name" value="PAS"/>
    <property type="match status" value="1"/>
</dbReference>
<dbReference type="Gene3D" id="3.30.450.20">
    <property type="entry name" value="PAS domain"/>
    <property type="match status" value="1"/>
</dbReference>
<protein>
    <recommendedName>
        <fullName evidence="1">DNA-directed DNA polymerase</fullName>
        <ecNumber evidence="1">2.7.7.7</ecNumber>
    </recommendedName>
</protein>
<dbReference type="InterPro" id="IPR012337">
    <property type="entry name" value="RNaseH-like_sf"/>
</dbReference>
<keyword evidence="6" id="KW-1133">Transmembrane helix</keyword>
<keyword evidence="5" id="KW-0175">Coiled coil</keyword>
<reference evidence="9" key="1">
    <citation type="submission" date="2016-10" db="EMBL/GenBank/DDBJ databases">
        <authorList>
            <person name="Varghese N."/>
            <person name="Submissions S."/>
        </authorList>
    </citation>
    <scope>NUCLEOTIDE SEQUENCE [LARGE SCALE GENOMIC DNA]</scope>
    <source>
        <strain evidence="9">CGMCC 1.7655</strain>
    </source>
</reference>
<name>A0A1G9F7W8_9RHOB</name>
<dbReference type="InterPro" id="IPR035965">
    <property type="entry name" value="PAS-like_dom_sf"/>
</dbReference>
<dbReference type="InterPro" id="IPR006054">
    <property type="entry name" value="DnaQ"/>
</dbReference>
<evidence type="ECO:0000259" key="7">
    <source>
        <dbReference type="SMART" id="SM00479"/>
    </source>
</evidence>
<dbReference type="CDD" id="cd06127">
    <property type="entry name" value="DEDDh"/>
    <property type="match status" value="1"/>
</dbReference>
<keyword evidence="6" id="KW-0472">Membrane</keyword>
<gene>
    <name evidence="8" type="ORF">SAMN04487971_103275</name>
</gene>
<evidence type="ECO:0000256" key="6">
    <source>
        <dbReference type="SAM" id="Phobius"/>
    </source>
</evidence>
<dbReference type="SUPFAM" id="SSF53098">
    <property type="entry name" value="Ribonuclease H-like"/>
    <property type="match status" value="1"/>
</dbReference>